<accession>A0A1J4V130</accession>
<dbReference type="STRING" id="1805281.AUJ77_01510"/>
<dbReference type="GO" id="GO:0003735">
    <property type="term" value="F:structural constituent of ribosome"/>
    <property type="evidence" value="ECO:0007669"/>
    <property type="project" value="InterPro"/>
</dbReference>
<dbReference type="InterPro" id="IPR038584">
    <property type="entry name" value="Ribosomal_bL33_sf"/>
</dbReference>
<dbReference type="InterPro" id="IPR011332">
    <property type="entry name" value="Ribosomal_zn-bd"/>
</dbReference>
<evidence type="ECO:0000256" key="5">
    <source>
        <dbReference type="HAMAP-Rule" id="MF_00294"/>
    </source>
</evidence>
<dbReference type="GO" id="GO:0005840">
    <property type="term" value="C:ribosome"/>
    <property type="evidence" value="ECO:0007669"/>
    <property type="project" value="UniProtKB-KW"/>
</dbReference>
<comment type="caution">
    <text evidence="6">The sequence shown here is derived from an EMBL/GenBank/DDBJ whole genome shotgun (WGS) entry which is preliminary data.</text>
</comment>
<sequence>MSQDQLIKLACKGCKRVNYWTRKNKKLVERKIELDKFCNSCRKHTTHKEAKK</sequence>
<proteinExistence type="inferred from homology"/>
<organism evidence="6 7">
    <name type="scientific">Candidatus Nomurabacteria bacterium CG1_02_43_90</name>
    <dbReference type="NCBI Taxonomy" id="1805281"/>
    <lineage>
        <taxon>Bacteria</taxon>
        <taxon>Candidatus Nomuraibacteriota</taxon>
    </lineage>
</organism>
<dbReference type="NCBIfam" id="NF001764">
    <property type="entry name" value="PRK00504.1"/>
    <property type="match status" value="1"/>
</dbReference>
<evidence type="ECO:0000313" key="7">
    <source>
        <dbReference type="Proteomes" id="UP000181992"/>
    </source>
</evidence>
<dbReference type="InterPro" id="IPR001705">
    <property type="entry name" value="Ribosomal_bL33"/>
</dbReference>
<evidence type="ECO:0000256" key="2">
    <source>
        <dbReference type="ARBA" id="ARBA00022980"/>
    </source>
</evidence>
<dbReference type="Proteomes" id="UP000181992">
    <property type="component" value="Unassembled WGS sequence"/>
</dbReference>
<dbReference type="SUPFAM" id="SSF57829">
    <property type="entry name" value="Zn-binding ribosomal proteins"/>
    <property type="match status" value="1"/>
</dbReference>
<reference evidence="6 7" key="1">
    <citation type="journal article" date="2016" name="Environ. Microbiol.">
        <title>Genomic resolution of a cold subsurface aquifer community provides metabolic insights for novel microbes adapted to high CO concentrations.</title>
        <authorList>
            <person name="Probst A.J."/>
            <person name="Castelle C.J."/>
            <person name="Singh A."/>
            <person name="Brown C.T."/>
            <person name="Anantharaman K."/>
            <person name="Sharon I."/>
            <person name="Hug L.A."/>
            <person name="Burstein D."/>
            <person name="Emerson J.B."/>
            <person name="Thomas B.C."/>
            <person name="Banfield J.F."/>
        </authorList>
    </citation>
    <scope>NUCLEOTIDE SEQUENCE [LARGE SCALE GENOMIC DNA]</scope>
    <source>
        <strain evidence="6">CG1_02_43_90</strain>
    </source>
</reference>
<dbReference type="GO" id="GO:0006412">
    <property type="term" value="P:translation"/>
    <property type="evidence" value="ECO:0007669"/>
    <property type="project" value="UniProtKB-UniRule"/>
</dbReference>
<comment type="similarity">
    <text evidence="1 5">Belongs to the bacterial ribosomal protein bL33 family.</text>
</comment>
<dbReference type="Pfam" id="PF00471">
    <property type="entry name" value="Ribosomal_L33"/>
    <property type="match status" value="1"/>
</dbReference>
<keyword evidence="2 5" id="KW-0689">Ribosomal protein</keyword>
<dbReference type="HAMAP" id="MF_00294">
    <property type="entry name" value="Ribosomal_bL33"/>
    <property type="match status" value="1"/>
</dbReference>
<dbReference type="GO" id="GO:1990904">
    <property type="term" value="C:ribonucleoprotein complex"/>
    <property type="evidence" value="ECO:0007669"/>
    <property type="project" value="UniProtKB-KW"/>
</dbReference>
<evidence type="ECO:0000256" key="4">
    <source>
        <dbReference type="ARBA" id="ARBA00035176"/>
    </source>
</evidence>
<dbReference type="EMBL" id="MNVN01000011">
    <property type="protein sequence ID" value="OIO30882.1"/>
    <property type="molecule type" value="Genomic_DNA"/>
</dbReference>
<gene>
    <name evidence="5" type="primary">rpmG</name>
    <name evidence="6" type="ORF">AUJ77_01510</name>
</gene>
<evidence type="ECO:0000313" key="6">
    <source>
        <dbReference type="EMBL" id="OIO30882.1"/>
    </source>
</evidence>
<dbReference type="Gene3D" id="2.20.28.120">
    <property type="entry name" value="Ribosomal protein L33"/>
    <property type="match status" value="1"/>
</dbReference>
<dbReference type="AlphaFoldDB" id="A0A1J4V130"/>
<evidence type="ECO:0000256" key="3">
    <source>
        <dbReference type="ARBA" id="ARBA00023274"/>
    </source>
</evidence>
<name>A0A1J4V130_9BACT</name>
<dbReference type="NCBIfam" id="NF001860">
    <property type="entry name" value="PRK00595.1"/>
    <property type="match status" value="1"/>
</dbReference>
<evidence type="ECO:0000256" key="1">
    <source>
        <dbReference type="ARBA" id="ARBA00007596"/>
    </source>
</evidence>
<dbReference type="NCBIfam" id="TIGR01023">
    <property type="entry name" value="rpmG_bact"/>
    <property type="match status" value="1"/>
</dbReference>
<protein>
    <recommendedName>
        <fullName evidence="4 5">Large ribosomal subunit protein bL33</fullName>
    </recommendedName>
</protein>
<dbReference type="GO" id="GO:0005737">
    <property type="term" value="C:cytoplasm"/>
    <property type="evidence" value="ECO:0007669"/>
    <property type="project" value="UniProtKB-ARBA"/>
</dbReference>
<keyword evidence="3 5" id="KW-0687">Ribonucleoprotein</keyword>